<keyword evidence="2" id="KW-1185">Reference proteome</keyword>
<protein>
    <submittedName>
        <fullName evidence="1">Uncharacterized protein</fullName>
    </submittedName>
</protein>
<dbReference type="EMBL" id="CM042036">
    <property type="protein sequence ID" value="KAI3745062.1"/>
    <property type="molecule type" value="Genomic_DNA"/>
</dbReference>
<comment type="caution">
    <text evidence="1">The sequence shown here is derived from an EMBL/GenBank/DDBJ whole genome shotgun (WGS) entry which is preliminary data.</text>
</comment>
<evidence type="ECO:0000313" key="2">
    <source>
        <dbReference type="Proteomes" id="UP001056120"/>
    </source>
</evidence>
<organism evidence="1 2">
    <name type="scientific">Smallanthus sonchifolius</name>
    <dbReference type="NCBI Taxonomy" id="185202"/>
    <lineage>
        <taxon>Eukaryota</taxon>
        <taxon>Viridiplantae</taxon>
        <taxon>Streptophyta</taxon>
        <taxon>Embryophyta</taxon>
        <taxon>Tracheophyta</taxon>
        <taxon>Spermatophyta</taxon>
        <taxon>Magnoliopsida</taxon>
        <taxon>eudicotyledons</taxon>
        <taxon>Gunneridae</taxon>
        <taxon>Pentapetalae</taxon>
        <taxon>asterids</taxon>
        <taxon>campanulids</taxon>
        <taxon>Asterales</taxon>
        <taxon>Asteraceae</taxon>
        <taxon>Asteroideae</taxon>
        <taxon>Heliantheae alliance</taxon>
        <taxon>Millerieae</taxon>
        <taxon>Smallanthus</taxon>
    </lineage>
</organism>
<reference evidence="1 2" key="2">
    <citation type="journal article" date="2022" name="Mol. Ecol. Resour.">
        <title>The genomes of chicory, endive, great burdock and yacon provide insights into Asteraceae paleo-polyploidization history and plant inulin production.</title>
        <authorList>
            <person name="Fan W."/>
            <person name="Wang S."/>
            <person name="Wang H."/>
            <person name="Wang A."/>
            <person name="Jiang F."/>
            <person name="Liu H."/>
            <person name="Zhao H."/>
            <person name="Xu D."/>
            <person name="Zhang Y."/>
        </authorList>
    </citation>
    <scope>NUCLEOTIDE SEQUENCE [LARGE SCALE GENOMIC DNA]</scope>
    <source>
        <strain evidence="2">cv. Yunnan</strain>
        <tissue evidence="1">Leaves</tissue>
    </source>
</reference>
<dbReference type="Proteomes" id="UP001056120">
    <property type="component" value="Linkage Group LG19"/>
</dbReference>
<gene>
    <name evidence="1" type="ORF">L1987_58163</name>
</gene>
<reference evidence="2" key="1">
    <citation type="journal article" date="2022" name="Mol. Ecol. Resour.">
        <title>The genomes of chicory, endive, great burdock and yacon provide insights into Asteraceae palaeo-polyploidization history and plant inulin production.</title>
        <authorList>
            <person name="Fan W."/>
            <person name="Wang S."/>
            <person name="Wang H."/>
            <person name="Wang A."/>
            <person name="Jiang F."/>
            <person name="Liu H."/>
            <person name="Zhao H."/>
            <person name="Xu D."/>
            <person name="Zhang Y."/>
        </authorList>
    </citation>
    <scope>NUCLEOTIDE SEQUENCE [LARGE SCALE GENOMIC DNA]</scope>
    <source>
        <strain evidence="2">cv. Yunnan</strain>
    </source>
</reference>
<accession>A0ACB9DFJ9</accession>
<name>A0ACB9DFJ9_9ASTR</name>
<proteinExistence type="predicted"/>
<sequence>MEQMVSQLSATHFGVAPSKYGIIVRQIRRRVRLCGDPTTISKSSVHNRARTPLERLEQPKPRTRESARKKTHLPKKVTFKNMEKGEPSTRAPLVLSPQDPTKDYIQLYGYFDWKAEVNENLRWLTSRGTDMNARLDFHTELATDMSGQMSEMEQDIMQNHDKTTAALKEARAARI</sequence>
<evidence type="ECO:0000313" key="1">
    <source>
        <dbReference type="EMBL" id="KAI3745062.1"/>
    </source>
</evidence>